<evidence type="ECO:0000313" key="6">
    <source>
        <dbReference type="EMBL" id="SBT65762.1"/>
    </source>
</evidence>
<dbReference type="PANTHER" id="PTHR42693">
    <property type="entry name" value="ARYLSULFATASE FAMILY MEMBER"/>
    <property type="match status" value="1"/>
</dbReference>
<feature type="domain" description="Sulfatase N-terminal" evidence="5">
    <location>
        <begin position="9"/>
        <end position="351"/>
    </location>
</feature>
<gene>
    <name evidence="6" type="ORF">GA0070622_2769</name>
</gene>
<dbReference type="RefSeq" id="WP_091573657.1">
    <property type="nucleotide sequence ID" value="NZ_FLRH01000003.1"/>
</dbReference>
<dbReference type="SUPFAM" id="SSF53649">
    <property type="entry name" value="Alkaline phosphatase-like"/>
    <property type="match status" value="1"/>
</dbReference>
<dbReference type="OrthoDB" id="9777306at2"/>
<evidence type="ECO:0000256" key="2">
    <source>
        <dbReference type="ARBA" id="ARBA00022723"/>
    </source>
</evidence>
<dbReference type="STRING" id="946078.GA0070622_2769"/>
<accession>A0A1A9BA35</accession>
<dbReference type="PANTHER" id="PTHR42693:SF53">
    <property type="entry name" value="ENDO-4-O-SULFATASE"/>
    <property type="match status" value="1"/>
</dbReference>
<name>A0A1A9BA35_9ACTN</name>
<keyword evidence="2" id="KW-0479">Metal-binding</keyword>
<dbReference type="AlphaFoldDB" id="A0A1A9BA35"/>
<evidence type="ECO:0000313" key="7">
    <source>
        <dbReference type="Proteomes" id="UP000199558"/>
    </source>
</evidence>
<dbReference type="Proteomes" id="UP000199558">
    <property type="component" value="Unassembled WGS sequence"/>
</dbReference>
<proteinExistence type="inferred from homology"/>
<keyword evidence="3" id="KW-0378">Hydrolase</keyword>
<dbReference type="Gene3D" id="3.40.720.10">
    <property type="entry name" value="Alkaline Phosphatase, subunit A"/>
    <property type="match status" value="1"/>
</dbReference>
<protein>
    <submittedName>
        <fullName evidence="6">Arylsulfatase A</fullName>
    </submittedName>
</protein>
<dbReference type="PROSITE" id="PS00523">
    <property type="entry name" value="SULFATASE_1"/>
    <property type="match status" value="1"/>
</dbReference>
<sequence>MASRDPDRPNVLVVLSDDQGTWALGSRNPEIRTPVLDRLAADGIRLDAFFSASPVCSPARASLLTGEIPSRHGVHDWIRDGNTGAGATDFLRRRATYVDVLATAGWRCGHVGKWHLGASDQPREPYVHWWAHEKGGGGYHGATMYRGVADADGGEWTGATRETVEGYLTDALADEAGVFLDAEARRAEPFLLHLNFTAPHVPWIDQHPRAYTDLYADTPFVSCPQGPDHPWRLDFSREMDAAYENPRDNLIGYFAATTAMDAGIGRVLDRIDRHGLRESTLVVFLSDNGFNCGHHGLWGKGNATYPANMYDTSVQVPAIVAQPGRVPGGRVSDALVSGYDLLPTLLAYTGVAVPGSYRGPGRSFAALLTGDTTGTQGHVVVHDEYGPTRMLRTRDWKYVHRLPDGPHELYDLASDPDEATNLVDDPRRSGRVAELRGLLDDWFERHGEPAVAAAGLATTGVGQNADGTFWPLPPGEPRWLHRT</sequence>
<evidence type="ECO:0000256" key="4">
    <source>
        <dbReference type="ARBA" id="ARBA00022837"/>
    </source>
</evidence>
<comment type="similarity">
    <text evidence="1">Belongs to the sulfatase family.</text>
</comment>
<keyword evidence="4" id="KW-0106">Calcium</keyword>
<keyword evidence="7" id="KW-1185">Reference proteome</keyword>
<dbReference type="InterPro" id="IPR017850">
    <property type="entry name" value="Alkaline_phosphatase_core_sf"/>
</dbReference>
<dbReference type="InterPro" id="IPR000917">
    <property type="entry name" value="Sulfatase_N"/>
</dbReference>
<dbReference type="GO" id="GO:0046872">
    <property type="term" value="F:metal ion binding"/>
    <property type="evidence" value="ECO:0007669"/>
    <property type="project" value="UniProtKB-KW"/>
</dbReference>
<evidence type="ECO:0000256" key="3">
    <source>
        <dbReference type="ARBA" id="ARBA00022801"/>
    </source>
</evidence>
<evidence type="ECO:0000259" key="5">
    <source>
        <dbReference type="Pfam" id="PF00884"/>
    </source>
</evidence>
<dbReference type="GO" id="GO:0004065">
    <property type="term" value="F:arylsulfatase activity"/>
    <property type="evidence" value="ECO:0007669"/>
    <property type="project" value="TreeGrafter"/>
</dbReference>
<evidence type="ECO:0000256" key="1">
    <source>
        <dbReference type="ARBA" id="ARBA00008779"/>
    </source>
</evidence>
<reference evidence="7" key="1">
    <citation type="submission" date="2016-06" db="EMBL/GenBank/DDBJ databases">
        <authorList>
            <person name="Varghese N."/>
            <person name="Submissions Spin"/>
        </authorList>
    </citation>
    <scope>NUCLEOTIDE SEQUENCE [LARGE SCALE GENOMIC DNA]</scope>
    <source>
        <strain evidence="7">DSM 45794</strain>
    </source>
</reference>
<dbReference type="InterPro" id="IPR050738">
    <property type="entry name" value="Sulfatase"/>
</dbReference>
<organism evidence="6 7">
    <name type="scientific">Micromonospora sediminicola</name>
    <dbReference type="NCBI Taxonomy" id="946078"/>
    <lineage>
        <taxon>Bacteria</taxon>
        <taxon>Bacillati</taxon>
        <taxon>Actinomycetota</taxon>
        <taxon>Actinomycetes</taxon>
        <taxon>Micromonosporales</taxon>
        <taxon>Micromonosporaceae</taxon>
        <taxon>Micromonospora</taxon>
    </lineage>
</organism>
<dbReference type="EMBL" id="FLRH01000003">
    <property type="protein sequence ID" value="SBT65762.1"/>
    <property type="molecule type" value="Genomic_DNA"/>
</dbReference>
<dbReference type="Pfam" id="PF00884">
    <property type="entry name" value="Sulfatase"/>
    <property type="match status" value="1"/>
</dbReference>
<dbReference type="InterPro" id="IPR024607">
    <property type="entry name" value="Sulfatase_CS"/>
</dbReference>